<gene>
    <name evidence="2" type="ORF">GQA70_07770</name>
</gene>
<dbReference type="PANTHER" id="PTHR37314:SF4">
    <property type="entry name" value="UPF0700 TRANSMEMBRANE PROTEIN YOAK"/>
    <property type="match status" value="1"/>
</dbReference>
<reference evidence="2 3" key="1">
    <citation type="submission" date="2019-12" db="EMBL/GenBank/DDBJ databases">
        <title>Complete Genome Sequence of a Quorum-Sensing Bacterium,Rhodobacteraceae bacterium C31, Isolated from a marine microalgae symbiotic bacteria.</title>
        <authorList>
            <person name="Zhang Y."/>
        </authorList>
    </citation>
    <scope>NUCLEOTIDE SEQUENCE [LARGE SCALE GENOMIC DNA]</scope>
    <source>
        <strain evidence="2 3">C31</strain>
    </source>
</reference>
<evidence type="ECO:0000313" key="3">
    <source>
        <dbReference type="Proteomes" id="UP000596387"/>
    </source>
</evidence>
<feature type="transmembrane region" description="Helical" evidence="1">
    <location>
        <begin position="94"/>
        <end position="114"/>
    </location>
</feature>
<evidence type="ECO:0000256" key="1">
    <source>
        <dbReference type="SAM" id="Phobius"/>
    </source>
</evidence>
<dbReference type="Proteomes" id="UP000596387">
    <property type="component" value="Chromosome"/>
</dbReference>
<feature type="transmembrane region" description="Helical" evidence="1">
    <location>
        <begin position="208"/>
        <end position="226"/>
    </location>
</feature>
<feature type="transmembrane region" description="Helical" evidence="1">
    <location>
        <begin position="181"/>
        <end position="202"/>
    </location>
</feature>
<organism evidence="2 3">
    <name type="scientific">Ponticoccus alexandrii</name>
    <dbReference type="NCBI Taxonomy" id="1943633"/>
    <lineage>
        <taxon>Bacteria</taxon>
        <taxon>Pseudomonadati</taxon>
        <taxon>Pseudomonadota</taxon>
        <taxon>Alphaproteobacteria</taxon>
        <taxon>Rhodobacterales</taxon>
        <taxon>Roseobacteraceae</taxon>
        <taxon>Ponticoccus</taxon>
    </lineage>
</organism>
<feature type="transmembrane region" description="Helical" evidence="1">
    <location>
        <begin position="120"/>
        <end position="139"/>
    </location>
</feature>
<accession>A0ABX7F6S7</accession>
<feature type="transmembrane region" description="Helical" evidence="1">
    <location>
        <begin position="21"/>
        <end position="39"/>
    </location>
</feature>
<dbReference type="Pfam" id="PF06912">
    <property type="entry name" value="DUF1275"/>
    <property type="match status" value="1"/>
</dbReference>
<keyword evidence="3" id="KW-1185">Reference proteome</keyword>
<dbReference type="EMBL" id="CP047166">
    <property type="protein sequence ID" value="QRF66210.1"/>
    <property type="molecule type" value="Genomic_DNA"/>
</dbReference>
<sequence length="231" mass="23851">MLIHEGTERSDRVDLRLAASLSMIAGGINAMGFLVAGSFTANMTGNVALAAEYLARRDLALALSFAGLLVCFILGAMTAALLVGAGQARGRRAIYAQAILGEALLLIGLGVVALGWPGALAETLLVGVLSLVMGFQNAITTMISRARVRTTHVSGMATDLGIELAAMLGTEQARRGALPGLWLHGLTLVAFAVGGILGTAIFLGLGNWLLPFLGAALLALSLPEIARGQRY</sequence>
<dbReference type="PANTHER" id="PTHR37314">
    <property type="entry name" value="SLR0142 PROTEIN"/>
    <property type="match status" value="1"/>
</dbReference>
<keyword evidence="1" id="KW-0472">Membrane</keyword>
<proteinExistence type="predicted"/>
<keyword evidence="1" id="KW-0812">Transmembrane</keyword>
<evidence type="ECO:0000313" key="2">
    <source>
        <dbReference type="EMBL" id="QRF66210.1"/>
    </source>
</evidence>
<feature type="transmembrane region" description="Helical" evidence="1">
    <location>
        <begin position="59"/>
        <end position="82"/>
    </location>
</feature>
<dbReference type="RefSeq" id="WP_023850958.1">
    <property type="nucleotide sequence ID" value="NZ_CP047166.1"/>
</dbReference>
<dbReference type="InterPro" id="IPR010699">
    <property type="entry name" value="DUF1275"/>
</dbReference>
<protein>
    <submittedName>
        <fullName evidence="2">DUF1275 domain-containing protein</fullName>
    </submittedName>
</protein>
<name>A0ABX7F6S7_9RHOB</name>
<keyword evidence="1" id="KW-1133">Transmembrane helix</keyword>